<keyword evidence="14" id="KW-1185">Reference proteome</keyword>
<feature type="domain" description="SAM-dependent MTase RsmB/NOP-type" evidence="12">
    <location>
        <begin position="56"/>
        <end position="476"/>
    </location>
</feature>
<dbReference type="InterPro" id="IPR001678">
    <property type="entry name" value="MeTrfase_RsmB-F_NOP2_dom"/>
</dbReference>
<evidence type="ECO:0000256" key="3">
    <source>
        <dbReference type="ARBA" id="ARBA00022555"/>
    </source>
</evidence>
<dbReference type="GO" id="GO:0016428">
    <property type="term" value="F:tRNA (cytidine-5-)-methyltransferase activity"/>
    <property type="evidence" value="ECO:0007669"/>
    <property type="project" value="InterPro"/>
</dbReference>
<keyword evidence="3" id="KW-0820">tRNA-binding</keyword>
<dbReference type="Pfam" id="PF25378">
    <property type="entry name" value="PUA_NSUN2"/>
    <property type="match status" value="2"/>
</dbReference>
<feature type="compositionally biased region" description="Polar residues" evidence="11">
    <location>
        <begin position="544"/>
        <end position="565"/>
    </location>
</feature>
<comment type="subcellular location">
    <subcellularLocation>
        <location evidence="1">Nucleus</location>
    </subcellularLocation>
</comment>
<accession>A0A165ING3</accession>
<evidence type="ECO:0000256" key="6">
    <source>
        <dbReference type="ARBA" id="ARBA00022691"/>
    </source>
</evidence>
<evidence type="ECO:0000256" key="1">
    <source>
        <dbReference type="ARBA" id="ARBA00004123"/>
    </source>
</evidence>
<evidence type="ECO:0000256" key="5">
    <source>
        <dbReference type="ARBA" id="ARBA00022679"/>
    </source>
</evidence>
<keyword evidence="7" id="KW-0819">tRNA processing</keyword>
<organism evidence="13 14">
    <name type="scientific">Xylona heveae (strain CBS 132557 / TC161)</name>
    <dbReference type="NCBI Taxonomy" id="1328760"/>
    <lineage>
        <taxon>Eukaryota</taxon>
        <taxon>Fungi</taxon>
        <taxon>Dikarya</taxon>
        <taxon>Ascomycota</taxon>
        <taxon>Pezizomycotina</taxon>
        <taxon>Xylonomycetes</taxon>
        <taxon>Xylonales</taxon>
        <taxon>Xylonaceae</taxon>
        <taxon>Xylona</taxon>
    </lineage>
</organism>
<evidence type="ECO:0000313" key="14">
    <source>
        <dbReference type="Proteomes" id="UP000076632"/>
    </source>
</evidence>
<dbReference type="SUPFAM" id="SSF53335">
    <property type="entry name" value="S-adenosyl-L-methionine-dependent methyltransferases"/>
    <property type="match status" value="1"/>
</dbReference>
<dbReference type="PANTHER" id="PTHR22808">
    <property type="entry name" value="NCL1 YEAST -RELATED NOL1/NOP2/FMU SUN DOMAIN-CONTAINING"/>
    <property type="match status" value="1"/>
</dbReference>
<feature type="region of interest" description="Disordered" evidence="11">
    <location>
        <begin position="935"/>
        <end position="970"/>
    </location>
</feature>
<dbReference type="InterPro" id="IPR018314">
    <property type="entry name" value="RsmB/NOL1/NOP2-like_CS"/>
</dbReference>
<feature type="compositionally biased region" description="Low complexity" evidence="11">
    <location>
        <begin position="625"/>
        <end position="638"/>
    </location>
</feature>
<proteinExistence type="inferred from homology"/>
<dbReference type="PANTHER" id="PTHR22808:SF1">
    <property type="entry name" value="RNA CYTOSINE-C(5)-METHYLTRANSFERASE NSUN2-RELATED"/>
    <property type="match status" value="1"/>
</dbReference>
<dbReference type="GeneID" id="28901922"/>
<dbReference type="GO" id="GO:0005737">
    <property type="term" value="C:cytoplasm"/>
    <property type="evidence" value="ECO:0007669"/>
    <property type="project" value="TreeGrafter"/>
</dbReference>
<dbReference type="OMA" id="KSLWPQG"/>
<dbReference type="PROSITE" id="PS01153">
    <property type="entry name" value="NOL1_NOP2_SUN"/>
    <property type="match status" value="1"/>
</dbReference>
<reference evidence="13 14" key="1">
    <citation type="journal article" date="2016" name="Fungal Biol.">
        <title>The genome of Xylona heveae provides a window into fungal endophytism.</title>
        <authorList>
            <person name="Gazis R."/>
            <person name="Kuo A."/>
            <person name="Riley R."/>
            <person name="LaButti K."/>
            <person name="Lipzen A."/>
            <person name="Lin J."/>
            <person name="Amirebrahimi M."/>
            <person name="Hesse C.N."/>
            <person name="Spatafora J.W."/>
            <person name="Henrissat B."/>
            <person name="Hainaut M."/>
            <person name="Grigoriev I.V."/>
            <person name="Hibbett D.S."/>
        </authorList>
    </citation>
    <scope>NUCLEOTIDE SEQUENCE [LARGE SCALE GENOMIC DNA]</scope>
    <source>
        <strain evidence="13 14">TC161</strain>
    </source>
</reference>
<evidence type="ECO:0000256" key="4">
    <source>
        <dbReference type="ARBA" id="ARBA00022603"/>
    </source>
</evidence>
<evidence type="ECO:0000256" key="7">
    <source>
        <dbReference type="ARBA" id="ARBA00022694"/>
    </source>
</evidence>
<dbReference type="InterPro" id="IPR029063">
    <property type="entry name" value="SAM-dependent_MTases_sf"/>
</dbReference>
<dbReference type="Pfam" id="PF01189">
    <property type="entry name" value="Methyltr_RsmB-F"/>
    <property type="match status" value="1"/>
</dbReference>
<dbReference type="GO" id="GO:0005634">
    <property type="term" value="C:nucleus"/>
    <property type="evidence" value="ECO:0007669"/>
    <property type="project" value="UniProtKB-SubCell"/>
</dbReference>
<dbReference type="STRING" id="1328760.A0A165ING3"/>
<keyword evidence="6 10" id="KW-0949">S-adenosyl-L-methionine</keyword>
<dbReference type="RefSeq" id="XP_018190708.1">
    <property type="nucleotide sequence ID" value="XM_018336785.1"/>
</dbReference>
<evidence type="ECO:0000259" key="12">
    <source>
        <dbReference type="PROSITE" id="PS51686"/>
    </source>
</evidence>
<feature type="region of interest" description="Disordered" evidence="11">
    <location>
        <begin position="625"/>
        <end position="648"/>
    </location>
</feature>
<dbReference type="Gene3D" id="3.40.50.150">
    <property type="entry name" value="Vaccinia Virus protein VP39"/>
    <property type="match status" value="1"/>
</dbReference>
<feature type="region of interest" description="Disordered" evidence="11">
    <location>
        <begin position="507"/>
        <end position="606"/>
    </location>
</feature>
<feature type="region of interest" description="Disordered" evidence="11">
    <location>
        <begin position="1"/>
        <end position="28"/>
    </location>
</feature>
<dbReference type="EMBL" id="KV407455">
    <property type="protein sequence ID" value="KZF25153.1"/>
    <property type="molecule type" value="Genomic_DNA"/>
</dbReference>
<evidence type="ECO:0000256" key="11">
    <source>
        <dbReference type="SAM" id="MobiDB-lite"/>
    </source>
</evidence>
<gene>
    <name evidence="13" type="ORF">L228DRAFT_62837</name>
</gene>
<keyword evidence="9" id="KW-0539">Nucleus</keyword>
<feature type="binding site" evidence="10">
    <location>
        <begin position="174"/>
        <end position="180"/>
    </location>
    <ligand>
        <name>S-adenosyl-L-methionine</name>
        <dbReference type="ChEBI" id="CHEBI:59789"/>
    </ligand>
</feature>
<dbReference type="InterPro" id="IPR023267">
    <property type="entry name" value="RCMT"/>
</dbReference>
<feature type="compositionally biased region" description="Basic residues" evidence="11">
    <location>
        <begin position="1"/>
        <end position="13"/>
    </location>
</feature>
<dbReference type="GO" id="GO:0030488">
    <property type="term" value="P:tRNA methylation"/>
    <property type="evidence" value="ECO:0007669"/>
    <property type="project" value="TreeGrafter"/>
</dbReference>
<feature type="binding site" evidence="10">
    <location>
        <position position="305"/>
    </location>
    <ligand>
        <name>S-adenosyl-L-methionine</name>
        <dbReference type="ChEBI" id="CHEBI:59789"/>
    </ligand>
</feature>
<comment type="similarity">
    <text evidence="2 10">Belongs to the class I-like SAM-binding methyltransferase superfamily. RsmB/NOP family.</text>
</comment>
<dbReference type="InterPro" id="IPR057285">
    <property type="entry name" value="Pre-PUA_NSUN2"/>
</dbReference>
<keyword evidence="5 10" id="KW-0808">Transferase</keyword>
<evidence type="ECO:0000256" key="8">
    <source>
        <dbReference type="ARBA" id="ARBA00022884"/>
    </source>
</evidence>
<dbReference type="InParanoid" id="A0A165ING3"/>
<keyword evidence="4 10" id="KW-0489">Methyltransferase</keyword>
<dbReference type="AlphaFoldDB" id="A0A165ING3"/>
<dbReference type="OrthoDB" id="6093671at2759"/>
<sequence length="1042" mass="114969">MGKRGGKNFRGKRGGGDNRGSRSGPREYAAVQKQNEKFERFYNELGIVEDVEREEFWTALRRELPNSFRFTGSRGHALAVQQRLIDHYIPEITAVKHFDEPVEPPKPVSWFPDQLAWAMTTPKNVIRRFPPFASFQKFLVSETSVGNISRQEVVSMIPPLLMDLRPGMTVLDLCAAPGSKSAQLIELVHGGEEARVRKVLHQVAKEQSRDVSPDGAEIDAEQEQIQTEGDWSDDGRSTGLLIANDSDYKRSQMLVHQVKRLNSPNLIVTNHDAIMFPSIKIPSDPAPEGQKPKNKYLKFDRILADVPCSGDGTCRKNPNVWKDWIPGNGLGLYVTQVRILVRALQMLKVGGKVVYSTCSMNSVENEAVVSSAIDRCGGSAKVSLLDCSDKLPGLKRRAGLNDWKVMDKQGRIWNSWKEVEEAKEKEGSEGFGRLTEGMFPLEMPEGESRPPLERCLRVYPHLQDTGGFFICVLEKLSEIKARPEGQSRKTEPTPPVIAAVNEIAARPTNEKIPTEKINALDELAPPIVSNDVEDPTAAMRQNEENTPSVTATPAEGPSSSATTPATKHGLEEDESDAQGASKRVKVRDEPDAPAAPPATEAGRLVHYPPPPAAVLAAPAPAPAAAAAAAAQPDTAAQPPKKKPNQPYEEPFKYLDPEHPELQKIYGFYSLSPRFPRDRFMVRNATGEPVKAIYYSSSLARDILRENEGKGIKFVHCGIKMFMKQDVQKEGVCRWRIQAEGLPILEAWVGDQRVVRLYKRETLRKLLVEMFPAVTGKGGDGWKQLGEIGERVRDIGMGCCVLRVETSDDPDGFKYVFVSLVTISFTPLFPFSYIHSSFPLSPYSYIPSSFLFFFILTSTHHCHDYPHPPPPLPCTCQVQFESDQLTTSFSNTNRERMVLPLWRSLHSLNLMLPKEERRAMLLRLYNDDSPLLDHSKDRFIDNEMPPPASSSDATPAPIPVPAPATADAGTPAVAAAADATAPSTEQFTDGAGQDVIGAAGLSSIEEAAALKNEDAAMADVEHEAATKVDVEAGIQDEDKHLDV</sequence>
<dbReference type="Pfam" id="PF25376">
    <property type="entry name" value="Pre-PUA_NSUN2"/>
    <property type="match status" value="1"/>
</dbReference>
<dbReference type="Proteomes" id="UP000076632">
    <property type="component" value="Unassembled WGS sequence"/>
</dbReference>
<evidence type="ECO:0000256" key="2">
    <source>
        <dbReference type="ARBA" id="ARBA00007494"/>
    </source>
</evidence>
<dbReference type="PRINTS" id="PR02011">
    <property type="entry name" value="RCMTNCL1"/>
</dbReference>
<feature type="binding site" evidence="10">
    <location>
        <position position="272"/>
    </location>
    <ligand>
        <name>S-adenosyl-L-methionine</name>
        <dbReference type="ChEBI" id="CHEBI:59789"/>
    </ligand>
</feature>
<evidence type="ECO:0000256" key="10">
    <source>
        <dbReference type="PROSITE-ProRule" id="PRU01023"/>
    </source>
</evidence>
<dbReference type="InterPro" id="IPR049560">
    <property type="entry name" value="MeTrfase_RsmB-F_NOP2_cat"/>
</dbReference>
<feature type="binding site" evidence="10">
    <location>
        <position position="245"/>
    </location>
    <ligand>
        <name>S-adenosyl-L-methionine</name>
        <dbReference type="ChEBI" id="CHEBI:59789"/>
    </ligand>
</feature>
<dbReference type="PRINTS" id="PR02008">
    <property type="entry name" value="RCMTFAMILY"/>
</dbReference>
<dbReference type="InterPro" id="IPR057286">
    <property type="entry name" value="PUA_NSUN2"/>
</dbReference>
<dbReference type="InterPro" id="IPR023270">
    <property type="entry name" value="RCMT_NCL1"/>
</dbReference>
<dbReference type="GO" id="GO:0000049">
    <property type="term" value="F:tRNA binding"/>
    <property type="evidence" value="ECO:0007669"/>
    <property type="project" value="UniProtKB-KW"/>
</dbReference>
<dbReference type="FunCoup" id="A0A165ING3">
    <property type="interactions" value="1262"/>
</dbReference>
<feature type="active site" description="Nucleophile" evidence="10">
    <location>
        <position position="358"/>
    </location>
</feature>
<name>A0A165ING3_XYLHT</name>
<evidence type="ECO:0000313" key="13">
    <source>
        <dbReference type="EMBL" id="KZF25153.1"/>
    </source>
</evidence>
<evidence type="ECO:0000256" key="9">
    <source>
        <dbReference type="ARBA" id="ARBA00023242"/>
    </source>
</evidence>
<dbReference type="PROSITE" id="PS51686">
    <property type="entry name" value="SAM_MT_RSMB_NOP"/>
    <property type="match status" value="1"/>
</dbReference>
<protein>
    <submittedName>
        <fullName evidence="13">S-adenosyl-L-methionine-dependent methyltransferase</fullName>
    </submittedName>
</protein>
<keyword evidence="8 10" id="KW-0694">RNA-binding</keyword>